<accession>H6RGC0</accession>
<name>H6RGC0_9BACT</name>
<dbReference type="EMBL" id="FO117598">
    <property type="protein sequence ID" value="CCG00081.1"/>
    <property type="molecule type" value="Genomic_DNA"/>
</dbReference>
<dbReference type="Pfam" id="PF14771">
    <property type="entry name" value="DUF4476"/>
    <property type="match status" value="1"/>
</dbReference>
<evidence type="ECO:0000256" key="1">
    <source>
        <dbReference type="SAM" id="SignalP"/>
    </source>
</evidence>
<feature type="chain" id="PRO_5003606785" description="DUF4476 domain-containing protein" evidence="1">
    <location>
        <begin position="20"/>
        <end position="231"/>
    </location>
</feature>
<sequence length="231" mass="26570">MRKMIPTLVAMFALMTSQAGELYVKINTTPGSYYATFENQAVYNNSGVFRFFELTGGHSNLLVRHQVSQQILANVYISVPYNRRVIGEINAYGQFVLIESQPLNYISWYAQQNPFVVQNHPGICPPMTHPIGMMSYQQLSEADYQAFLKHVEDEVFDSGKLATAQNFVKKTRMSAEQIKGIADEFTFDESRLKWAKFAYDYCYNPANYYKLDDSFTFWSNRNALKAYVANK</sequence>
<organism evidence="3">
    <name type="scientific">uncultured Flavobacteriia bacterium</name>
    <dbReference type="NCBI Taxonomy" id="212695"/>
    <lineage>
        <taxon>Bacteria</taxon>
        <taxon>Pseudomonadati</taxon>
        <taxon>Bacteroidota</taxon>
        <taxon>Flavobacteriia</taxon>
        <taxon>environmental samples</taxon>
    </lineage>
</organism>
<proteinExistence type="predicted"/>
<reference evidence="3" key="2">
    <citation type="submission" date="2012-02" db="EMBL/GenBank/DDBJ databases">
        <authorList>
            <person name="Genoscope - CEA"/>
        </authorList>
    </citation>
    <scope>NUCLEOTIDE SEQUENCE</scope>
</reference>
<feature type="domain" description="DUF4476" evidence="2">
    <location>
        <begin position="139"/>
        <end position="227"/>
    </location>
</feature>
<feature type="signal peptide" evidence="1">
    <location>
        <begin position="1"/>
        <end position="19"/>
    </location>
</feature>
<protein>
    <recommendedName>
        <fullName evidence="2">DUF4476 domain-containing protein</fullName>
    </recommendedName>
</protein>
<evidence type="ECO:0000259" key="2">
    <source>
        <dbReference type="Pfam" id="PF14771"/>
    </source>
</evidence>
<reference evidence="3" key="1">
    <citation type="journal article" date="2012" name="Environ. Microbiol.">
        <title>Genomic content of uncultured Bacteroidetes from contrasting oceanic provinces in the North Atlantic Ocean.</title>
        <authorList>
            <person name="Gomez-Pereira P.R."/>
            <person name="Schuler M."/>
            <person name="Fuchs B.M."/>
            <person name="Bennke C."/>
            <person name="Teeling H."/>
            <person name="Waldmann J."/>
            <person name="Richter M."/>
            <person name="Barbe V."/>
            <person name="Bataille E."/>
            <person name="Glockner F.O."/>
            <person name="Amann R."/>
        </authorList>
    </citation>
    <scope>NUCLEOTIDE SEQUENCE</scope>
</reference>
<dbReference type="InterPro" id="IPR028011">
    <property type="entry name" value="DUF4476"/>
</dbReference>
<dbReference type="AlphaFoldDB" id="H6RGC0"/>
<gene>
    <name evidence="3" type="ORF">VIS_S3CIB80002</name>
</gene>
<keyword evidence="1" id="KW-0732">Signal</keyword>
<evidence type="ECO:0000313" key="3">
    <source>
        <dbReference type="EMBL" id="CCG00081.1"/>
    </source>
</evidence>